<dbReference type="PANTHER" id="PTHR10963">
    <property type="entry name" value="GLYCOSYL HYDROLASE-RELATED"/>
    <property type="match status" value="1"/>
</dbReference>
<evidence type="ECO:0000259" key="3">
    <source>
        <dbReference type="PROSITE" id="PS51762"/>
    </source>
</evidence>
<keyword evidence="4" id="KW-0378">Hydrolase</keyword>
<dbReference type="InterPro" id="IPR013320">
    <property type="entry name" value="ConA-like_dom_sf"/>
</dbReference>
<feature type="region of interest" description="Disordered" evidence="2">
    <location>
        <begin position="45"/>
        <end position="103"/>
    </location>
</feature>
<evidence type="ECO:0000256" key="1">
    <source>
        <dbReference type="ARBA" id="ARBA00006865"/>
    </source>
</evidence>
<evidence type="ECO:0000256" key="2">
    <source>
        <dbReference type="SAM" id="MobiDB-lite"/>
    </source>
</evidence>
<comment type="caution">
    <text evidence="4">The sequence shown here is derived from an EMBL/GenBank/DDBJ whole genome shotgun (WGS) entry which is preliminary data.</text>
</comment>
<evidence type="ECO:0000313" key="5">
    <source>
        <dbReference type="Proteomes" id="UP000708347"/>
    </source>
</evidence>
<keyword evidence="5" id="KW-1185">Reference proteome</keyword>
<dbReference type="Proteomes" id="UP000708347">
    <property type="component" value="Unassembled WGS sequence"/>
</dbReference>
<evidence type="ECO:0000313" key="4">
    <source>
        <dbReference type="EMBL" id="NTY60929.1"/>
    </source>
</evidence>
<dbReference type="PROSITE" id="PS51762">
    <property type="entry name" value="GH16_2"/>
    <property type="match status" value="1"/>
</dbReference>
<dbReference type="Pfam" id="PF00722">
    <property type="entry name" value="Glyco_hydro_16"/>
    <property type="match status" value="1"/>
</dbReference>
<dbReference type="EMBL" id="VBSB01000009">
    <property type="protein sequence ID" value="NTY60929.1"/>
    <property type="molecule type" value="Genomic_DNA"/>
</dbReference>
<feature type="compositionally biased region" description="Low complexity" evidence="2">
    <location>
        <begin position="45"/>
        <end position="68"/>
    </location>
</feature>
<dbReference type="CDD" id="cd00413">
    <property type="entry name" value="Glyco_hydrolase_16"/>
    <property type="match status" value="1"/>
</dbReference>
<name>A0ABX2JYR3_9MYCO</name>
<dbReference type="PANTHER" id="PTHR10963:SF55">
    <property type="entry name" value="GLYCOSIDE HYDROLASE FAMILY 16 PROTEIN"/>
    <property type="match status" value="1"/>
</dbReference>
<gene>
    <name evidence="4" type="ORF">FEG63_15390</name>
</gene>
<organism evidence="4 5">
    <name type="scientific">Mycolicibacterium sphagni</name>
    <dbReference type="NCBI Taxonomy" id="1786"/>
    <lineage>
        <taxon>Bacteria</taxon>
        <taxon>Bacillati</taxon>
        <taxon>Actinomycetota</taxon>
        <taxon>Actinomycetes</taxon>
        <taxon>Mycobacteriales</taxon>
        <taxon>Mycobacteriaceae</taxon>
        <taxon>Mycolicibacterium</taxon>
    </lineage>
</organism>
<accession>A0ABX2JYR3</accession>
<dbReference type="Gene3D" id="2.60.120.200">
    <property type="match status" value="1"/>
</dbReference>
<proteinExistence type="inferred from homology"/>
<comment type="similarity">
    <text evidence="1">Belongs to the glycosyl hydrolase 16 family.</text>
</comment>
<reference evidence="4 5" key="1">
    <citation type="submission" date="2019-05" db="EMBL/GenBank/DDBJ databases">
        <title>Mycolicibacterium sphagni ENV482 genome assembly.</title>
        <authorList>
            <person name="Chen W."/>
            <person name="Faulkner N.W."/>
            <person name="Hyman M.R."/>
        </authorList>
    </citation>
    <scope>NUCLEOTIDE SEQUENCE [LARGE SCALE GENOMIC DNA]</scope>
    <source>
        <strain evidence="4 5">ENV482</strain>
    </source>
</reference>
<dbReference type="InterPro" id="IPR000757">
    <property type="entry name" value="Beta-glucanase-like"/>
</dbReference>
<dbReference type="Pfam" id="PF17963">
    <property type="entry name" value="Big_9"/>
    <property type="match status" value="1"/>
</dbReference>
<dbReference type="GO" id="GO:0016787">
    <property type="term" value="F:hydrolase activity"/>
    <property type="evidence" value="ECO:0007669"/>
    <property type="project" value="UniProtKB-KW"/>
</dbReference>
<sequence>MRGFLCARNFLFTEVSLVPHSGWVGGALMAVGLGASITAGCGVAAADSTSATPPSTSSSAHSRDSAAPGNAAVGTSGPARLPRKVAASRAPVQQATTVGPARRSGVSAAAVPTALRRHAVGSTGRGAADTTVTETAAAASVAGTLSLNASVTTKSASAFESPVSIINSLIRQIQITFFNRTPTIYYNSSDNVLNLDGTITGQIIGNDLDGDTLTYTVSNPHNGGTVAIDTDGHFTYTPSADFVQDGSTDLFTATVSDAQSGFHFHGLLGLLMPGWGAAASVTARVNGAPAVVSDPGSVGAPPGAGTWGQPTRSAYFTDWSVLADWWVYAGKTQHGNRTASAISFADNVMTITGDANGNTAGIAWGPGQKYGAWEVRMRAPVGASNYDPVLLLWPDAENWPTGGEVDFAEIWGDSSRQAVNSVLHYSSTNQQAGATIAVDATQWHTYAVRWTPTELTTYVDGVPIFSTTDTSMFPPGRMHLCIQLDVLGSDIVAGAQMQVAWVKEYSLDAIN</sequence>
<protein>
    <submittedName>
        <fullName evidence="4">Glycosyl hydrolase family protein</fullName>
    </submittedName>
</protein>
<dbReference type="InterPro" id="IPR050546">
    <property type="entry name" value="Glycosyl_Hydrlase_16"/>
</dbReference>
<dbReference type="SUPFAM" id="SSF49899">
    <property type="entry name" value="Concanavalin A-like lectins/glucanases"/>
    <property type="match status" value="1"/>
</dbReference>
<feature type="domain" description="GH16" evidence="3">
    <location>
        <begin position="305"/>
        <end position="510"/>
    </location>
</feature>
<dbReference type="Gene3D" id="2.60.40.3440">
    <property type="match status" value="1"/>
</dbReference>